<dbReference type="AlphaFoldDB" id="A0A0C9W2M8"/>
<evidence type="ECO:0000256" key="1">
    <source>
        <dbReference type="SAM" id="MobiDB-lite"/>
    </source>
</evidence>
<sequence length="103" mass="12120">MDHRNILPDSEKPSYDSAVFPLESDSESSKVERGGRRSKRNRGHWNSLLRPTNVRVIWGSRFSAIEVFDRKLDIRLDTEMAISHKNNRSKVRQSVRPPMMIRW</sequence>
<accession>A0A0C9W2M8</accession>
<reference evidence="2 3" key="1">
    <citation type="submission" date="2014-04" db="EMBL/GenBank/DDBJ databases">
        <title>Evolutionary Origins and Diversification of the Mycorrhizal Mutualists.</title>
        <authorList>
            <consortium name="DOE Joint Genome Institute"/>
            <consortium name="Mycorrhizal Genomics Consortium"/>
            <person name="Kohler A."/>
            <person name="Kuo A."/>
            <person name="Nagy L.G."/>
            <person name="Floudas D."/>
            <person name="Copeland A."/>
            <person name="Barry K.W."/>
            <person name="Cichocki N."/>
            <person name="Veneault-Fourrey C."/>
            <person name="LaButti K."/>
            <person name="Lindquist E.A."/>
            <person name="Lipzen A."/>
            <person name="Lundell T."/>
            <person name="Morin E."/>
            <person name="Murat C."/>
            <person name="Riley R."/>
            <person name="Ohm R."/>
            <person name="Sun H."/>
            <person name="Tunlid A."/>
            <person name="Henrissat B."/>
            <person name="Grigoriev I.V."/>
            <person name="Hibbett D.S."/>
            <person name="Martin F."/>
        </authorList>
    </citation>
    <scope>NUCLEOTIDE SEQUENCE [LARGE SCALE GENOMIC DNA]</scope>
    <source>
        <strain evidence="2 3">MD-312</strain>
    </source>
</reference>
<name>A0A0C9W2M8_9AGAM</name>
<feature type="compositionally biased region" description="Basic and acidic residues" evidence="1">
    <location>
        <begin position="1"/>
        <end position="14"/>
    </location>
</feature>
<feature type="region of interest" description="Disordered" evidence="1">
    <location>
        <begin position="1"/>
        <end position="44"/>
    </location>
</feature>
<keyword evidence="3" id="KW-1185">Reference proteome</keyword>
<dbReference type="HOGENOM" id="CLU_2264116_0_0_1"/>
<evidence type="ECO:0000313" key="2">
    <source>
        <dbReference type="EMBL" id="KIJ60223.1"/>
    </source>
</evidence>
<proteinExistence type="predicted"/>
<evidence type="ECO:0000313" key="3">
    <source>
        <dbReference type="Proteomes" id="UP000053820"/>
    </source>
</evidence>
<dbReference type="EMBL" id="KN839875">
    <property type="protein sequence ID" value="KIJ60223.1"/>
    <property type="molecule type" value="Genomic_DNA"/>
</dbReference>
<organism evidence="2 3">
    <name type="scientific">Hydnomerulius pinastri MD-312</name>
    <dbReference type="NCBI Taxonomy" id="994086"/>
    <lineage>
        <taxon>Eukaryota</taxon>
        <taxon>Fungi</taxon>
        <taxon>Dikarya</taxon>
        <taxon>Basidiomycota</taxon>
        <taxon>Agaricomycotina</taxon>
        <taxon>Agaricomycetes</taxon>
        <taxon>Agaricomycetidae</taxon>
        <taxon>Boletales</taxon>
        <taxon>Boletales incertae sedis</taxon>
        <taxon>Leucogyrophana</taxon>
    </lineage>
</organism>
<protein>
    <submittedName>
        <fullName evidence="2">Uncharacterized protein</fullName>
    </submittedName>
</protein>
<gene>
    <name evidence="2" type="ORF">HYDPIDRAFT_117496</name>
</gene>
<dbReference type="Proteomes" id="UP000053820">
    <property type="component" value="Unassembled WGS sequence"/>
</dbReference>